<name>A0A4Y2IY18_ARAVE</name>
<keyword evidence="3" id="KW-1185">Reference proteome</keyword>
<sequence length="123" mass="13788">MQHSFVYLSKINIKPEIYILHSIPFVPRLVFYRPFKSKNQACHSLEAPKCPTTSSGRGSEDRSVVLRSPYSSSPTRRISDFLASSRGFNLGRPFDLAATLARGSNLESTHEVLDFEFVGIPLV</sequence>
<evidence type="ECO:0000313" key="2">
    <source>
        <dbReference type="EMBL" id="GBM82831.1"/>
    </source>
</evidence>
<organism evidence="2 3">
    <name type="scientific">Araneus ventricosus</name>
    <name type="common">Orbweaver spider</name>
    <name type="synonym">Epeira ventricosa</name>
    <dbReference type="NCBI Taxonomy" id="182803"/>
    <lineage>
        <taxon>Eukaryota</taxon>
        <taxon>Metazoa</taxon>
        <taxon>Ecdysozoa</taxon>
        <taxon>Arthropoda</taxon>
        <taxon>Chelicerata</taxon>
        <taxon>Arachnida</taxon>
        <taxon>Araneae</taxon>
        <taxon>Araneomorphae</taxon>
        <taxon>Entelegynae</taxon>
        <taxon>Araneoidea</taxon>
        <taxon>Araneidae</taxon>
        <taxon>Araneus</taxon>
    </lineage>
</organism>
<evidence type="ECO:0000313" key="3">
    <source>
        <dbReference type="Proteomes" id="UP000499080"/>
    </source>
</evidence>
<dbReference type="EMBL" id="BGPR01003037">
    <property type="protein sequence ID" value="GBM82831.1"/>
    <property type="molecule type" value="Genomic_DNA"/>
</dbReference>
<dbReference type="Proteomes" id="UP000499080">
    <property type="component" value="Unassembled WGS sequence"/>
</dbReference>
<dbReference type="AlphaFoldDB" id="A0A4Y2IY18"/>
<gene>
    <name evidence="2" type="ORF">AVEN_180918_1</name>
</gene>
<proteinExistence type="predicted"/>
<reference evidence="2 3" key="1">
    <citation type="journal article" date="2019" name="Sci. Rep.">
        <title>Orb-weaving spider Araneus ventricosus genome elucidates the spidroin gene catalogue.</title>
        <authorList>
            <person name="Kono N."/>
            <person name="Nakamura H."/>
            <person name="Ohtoshi R."/>
            <person name="Moran D.A.P."/>
            <person name="Shinohara A."/>
            <person name="Yoshida Y."/>
            <person name="Fujiwara M."/>
            <person name="Mori M."/>
            <person name="Tomita M."/>
            <person name="Arakawa K."/>
        </authorList>
    </citation>
    <scope>NUCLEOTIDE SEQUENCE [LARGE SCALE GENOMIC DNA]</scope>
</reference>
<evidence type="ECO:0000256" key="1">
    <source>
        <dbReference type="SAM" id="MobiDB-lite"/>
    </source>
</evidence>
<feature type="region of interest" description="Disordered" evidence="1">
    <location>
        <begin position="46"/>
        <end position="74"/>
    </location>
</feature>
<protein>
    <submittedName>
        <fullName evidence="2">Uncharacterized protein</fullName>
    </submittedName>
</protein>
<comment type="caution">
    <text evidence="2">The sequence shown here is derived from an EMBL/GenBank/DDBJ whole genome shotgun (WGS) entry which is preliminary data.</text>
</comment>
<accession>A0A4Y2IY18</accession>